<name>A0A0B0PT81_GOSAR</name>
<dbReference type="EMBL" id="KN443396">
    <property type="protein sequence ID" value="KHG28052.1"/>
    <property type="molecule type" value="Genomic_DNA"/>
</dbReference>
<proteinExistence type="predicted"/>
<accession>A0A0B0PT81</accession>
<gene>
    <name evidence="1" type="ORF">F383_34916</name>
</gene>
<evidence type="ECO:0000313" key="2">
    <source>
        <dbReference type="Proteomes" id="UP000032142"/>
    </source>
</evidence>
<sequence>MFPCFNSRNSLRF</sequence>
<evidence type="ECO:0000313" key="1">
    <source>
        <dbReference type="EMBL" id="KHG28052.1"/>
    </source>
</evidence>
<reference evidence="2" key="1">
    <citation type="submission" date="2014-09" db="EMBL/GenBank/DDBJ databases">
        <authorList>
            <person name="Mudge J."/>
            <person name="Ramaraj T."/>
            <person name="Lindquist I.E."/>
            <person name="Bharti A.K."/>
            <person name="Sundararajan A."/>
            <person name="Cameron C.T."/>
            <person name="Woodward J.E."/>
            <person name="May G.D."/>
            <person name="Brubaker C."/>
            <person name="Broadhvest J."/>
            <person name="Wilkins T.A."/>
        </authorList>
    </citation>
    <scope>NUCLEOTIDE SEQUENCE</scope>
    <source>
        <strain evidence="2">cv. AKA8401</strain>
    </source>
</reference>
<keyword evidence="2" id="KW-1185">Reference proteome</keyword>
<protein>
    <submittedName>
        <fullName evidence="1">Uncharacterized protein</fullName>
    </submittedName>
</protein>
<organism evidence="1 2">
    <name type="scientific">Gossypium arboreum</name>
    <name type="common">Tree cotton</name>
    <name type="synonym">Gossypium nanking</name>
    <dbReference type="NCBI Taxonomy" id="29729"/>
    <lineage>
        <taxon>Eukaryota</taxon>
        <taxon>Viridiplantae</taxon>
        <taxon>Streptophyta</taxon>
        <taxon>Embryophyta</taxon>
        <taxon>Tracheophyta</taxon>
        <taxon>Spermatophyta</taxon>
        <taxon>Magnoliopsida</taxon>
        <taxon>eudicotyledons</taxon>
        <taxon>Gunneridae</taxon>
        <taxon>Pentapetalae</taxon>
        <taxon>rosids</taxon>
        <taxon>malvids</taxon>
        <taxon>Malvales</taxon>
        <taxon>Malvaceae</taxon>
        <taxon>Malvoideae</taxon>
        <taxon>Gossypium</taxon>
    </lineage>
</organism>
<dbReference type="Proteomes" id="UP000032142">
    <property type="component" value="Unassembled WGS sequence"/>
</dbReference>